<sequence>MYFYNSQIQFIKSITSMSLPKKNSLFLFLFLYLALFSSCKKEDLPVSNESNLEYVISGSAIIHNDKPLQLIGANAFHVFSVGSGDMNSWNLDIAREFIGNSKETPLTAGPIQSSNGSYLYSLQSIVDDNRKNNRITILCAFGWDGNSETEFTGKSPTQTFWWNAYKVTLRQWAVQFKNQADVWIEVWNEPYRYDRADGYTDTQWMSDMNELTTIIRDTGNKNIILIPCAEQGQDESVLLNKANEFLANKSNILFDIHAYEKWLLDNPSSIDSRLSQLQNKKIPVIFGETAPMNAGHVMDPKPFLGILSTRGLSVCAWVWKKDATDQDALLTTAGLPNDNNNNNWGSTFKNLSLSPRNP</sequence>
<evidence type="ECO:0000256" key="1">
    <source>
        <dbReference type="ARBA" id="ARBA00022801"/>
    </source>
</evidence>
<reference evidence="5 6" key="1">
    <citation type="journal article" date="2014" name="Acta Crystallogr. D">
        <title>Structure-based characterization and antifreeze properties of a hyperactive ice-binding protein from the Antarctic bacterium Flavobacterium frigoris PS1.</title>
        <authorList>
            <person name="Do H."/>
            <person name="Kim S.J."/>
            <person name="Kim H.J."/>
            <person name="Lee J.H."/>
        </authorList>
    </citation>
    <scope>NUCLEOTIDE SEQUENCE [LARGE SCALE GENOMIC DNA]</scope>
    <source>
        <strain evidence="5 6">PS1</strain>
    </source>
</reference>
<dbReference type="EMBL" id="AHKF01000017">
    <property type="protein sequence ID" value="EIA08968.1"/>
    <property type="molecule type" value="Genomic_DNA"/>
</dbReference>
<dbReference type="Proteomes" id="UP000005566">
    <property type="component" value="Unassembled WGS sequence"/>
</dbReference>
<dbReference type="PANTHER" id="PTHR34142:SF1">
    <property type="entry name" value="GLYCOSIDE HYDROLASE FAMILY 5 DOMAIN-CONTAINING PROTEIN"/>
    <property type="match status" value="1"/>
</dbReference>
<dbReference type="Pfam" id="PF00150">
    <property type="entry name" value="Cellulase"/>
    <property type="match status" value="1"/>
</dbReference>
<keyword evidence="2 3" id="KW-0326">Glycosidase</keyword>
<name>H7FRI5_FLAFP</name>
<evidence type="ECO:0000256" key="2">
    <source>
        <dbReference type="ARBA" id="ARBA00023295"/>
    </source>
</evidence>
<evidence type="ECO:0000256" key="3">
    <source>
        <dbReference type="RuleBase" id="RU361153"/>
    </source>
</evidence>
<protein>
    <recommendedName>
        <fullName evidence="4">Glycoside hydrolase family 5 domain-containing protein</fullName>
    </recommendedName>
</protein>
<dbReference type="InterPro" id="IPR001547">
    <property type="entry name" value="Glyco_hydro_5"/>
</dbReference>
<dbReference type="Gene3D" id="3.20.20.80">
    <property type="entry name" value="Glycosidases"/>
    <property type="match status" value="1"/>
</dbReference>
<evidence type="ECO:0000313" key="6">
    <source>
        <dbReference type="Proteomes" id="UP000005566"/>
    </source>
</evidence>
<keyword evidence="6" id="KW-1185">Reference proteome</keyword>
<keyword evidence="1 3" id="KW-0378">Hydrolase</keyword>
<organism evidence="5 6">
    <name type="scientific">Flavobacterium frigoris (strain PS1)</name>
    <dbReference type="NCBI Taxonomy" id="1086011"/>
    <lineage>
        <taxon>Bacteria</taxon>
        <taxon>Pseudomonadati</taxon>
        <taxon>Bacteroidota</taxon>
        <taxon>Flavobacteriia</taxon>
        <taxon>Flavobacteriales</taxon>
        <taxon>Flavobacteriaceae</taxon>
        <taxon>Flavobacterium</taxon>
    </lineage>
</organism>
<accession>H7FRI5</accession>
<comment type="caution">
    <text evidence="5">The sequence shown here is derived from an EMBL/GenBank/DDBJ whole genome shotgun (WGS) entry which is preliminary data.</text>
</comment>
<dbReference type="GO" id="GO:0004553">
    <property type="term" value="F:hydrolase activity, hydrolyzing O-glycosyl compounds"/>
    <property type="evidence" value="ECO:0007669"/>
    <property type="project" value="InterPro"/>
</dbReference>
<evidence type="ECO:0000259" key="4">
    <source>
        <dbReference type="Pfam" id="PF00150"/>
    </source>
</evidence>
<dbReference type="eggNOG" id="COG2730">
    <property type="taxonomic scope" value="Bacteria"/>
</dbReference>
<dbReference type="GO" id="GO:0009251">
    <property type="term" value="P:glucan catabolic process"/>
    <property type="evidence" value="ECO:0007669"/>
    <property type="project" value="TreeGrafter"/>
</dbReference>
<dbReference type="PATRIC" id="fig|1086011.3.peg.1695"/>
<feature type="domain" description="Glycoside hydrolase family 5" evidence="4">
    <location>
        <begin position="165"/>
        <end position="321"/>
    </location>
</feature>
<gene>
    <name evidence="5" type="ORF">HJ01_01734</name>
</gene>
<evidence type="ECO:0000313" key="5">
    <source>
        <dbReference type="EMBL" id="EIA08968.1"/>
    </source>
</evidence>
<dbReference type="STRING" id="1086011.HJ01_01734"/>
<dbReference type="PANTHER" id="PTHR34142">
    <property type="entry name" value="ENDO-BETA-1,4-GLUCANASE A"/>
    <property type="match status" value="1"/>
</dbReference>
<dbReference type="AlphaFoldDB" id="H7FRI5"/>
<dbReference type="InterPro" id="IPR017853">
    <property type="entry name" value="GH"/>
</dbReference>
<comment type="similarity">
    <text evidence="3">Belongs to the glycosyl hydrolase 5 (cellulase A) family.</text>
</comment>
<dbReference type="SUPFAM" id="SSF51445">
    <property type="entry name" value="(Trans)glycosidases"/>
    <property type="match status" value="1"/>
</dbReference>
<proteinExistence type="inferred from homology"/>